<protein>
    <submittedName>
        <fullName evidence="1">Putative secreted protein</fullName>
    </submittedName>
</protein>
<reference evidence="1" key="1">
    <citation type="submission" date="2019-12" db="EMBL/GenBank/DDBJ databases">
        <title>An insight into the sialome of adult female Ixodes ricinus ticks feeding for 6 days.</title>
        <authorList>
            <person name="Perner J."/>
            <person name="Ribeiro J.M.C."/>
        </authorList>
    </citation>
    <scope>NUCLEOTIDE SEQUENCE</scope>
    <source>
        <strain evidence="1">Semi-engorged</strain>
        <tissue evidence="1">Salivary glands</tissue>
    </source>
</reference>
<proteinExistence type="predicted"/>
<accession>A0A6B0U7W5</accession>
<sequence>MAAAACWCSFSRYSCATRLWYFCWASVVLQLCCWKKATAFALPPTCMARSCSQVQLVSSWVERTKDRCTPRERCTAEQSMQMKTP</sequence>
<dbReference type="EMBL" id="GIFC01003164">
    <property type="protein sequence ID" value="MXU85247.1"/>
    <property type="molecule type" value="Transcribed_RNA"/>
</dbReference>
<name>A0A6B0U7W5_IXORI</name>
<organism evidence="1">
    <name type="scientific">Ixodes ricinus</name>
    <name type="common">Common tick</name>
    <name type="synonym">Acarus ricinus</name>
    <dbReference type="NCBI Taxonomy" id="34613"/>
    <lineage>
        <taxon>Eukaryota</taxon>
        <taxon>Metazoa</taxon>
        <taxon>Ecdysozoa</taxon>
        <taxon>Arthropoda</taxon>
        <taxon>Chelicerata</taxon>
        <taxon>Arachnida</taxon>
        <taxon>Acari</taxon>
        <taxon>Parasitiformes</taxon>
        <taxon>Ixodida</taxon>
        <taxon>Ixodoidea</taxon>
        <taxon>Ixodidae</taxon>
        <taxon>Ixodinae</taxon>
        <taxon>Ixodes</taxon>
    </lineage>
</organism>
<evidence type="ECO:0000313" key="1">
    <source>
        <dbReference type="EMBL" id="MXU85247.1"/>
    </source>
</evidence>
<dbReference type="AlphaFoldDB" id="A0A6B0U7W5"/>